<dbReference type="Pfam" id="PF19576">
    <property type="entry name" value="Acyltransf_2"/>
    <property type="match status" value="1"/>
</dbReference>
<gene>
    <name evidence="12" type="ORF">C427_4885</name>
</gene>
<protein>
    <recommendedName>
        <fullName evidence="8">L-ornithine N(alpha)-acyltransferase</fullName>
        <ecNumber evidence="7">2.3.2.30</ecNumber>
    </recommendedName>
</protein>
<dbReference type="InterPro" id="IPR002123">
    <property type="entry name" value="Plipid/glycerol_acylTrfase"/>
</dbReference>
<comment type="pathway">
    <text evidence="1">Lipid metabolism.</text>
</comment>
<evidence type="ECO:0000256" key="2">
    <source>
        <dbReference type="ARBA" id="ARBA00022516"/>
    </source>
</evidence>
<keyword evidence="2" id="KW-0444">Lipid biosynthesis</keyword>
<dbReference type="SUPFAM" id="SSF55729">
    <property type="entry name" value="Acyl-CoA N-acyltransferases (Nat)"/>
    <property type="match status" value="1"/>
</dbReference>
<keyword evidence="3 12" id="KW-0808">Transferase</keyword>
<proteinExistence type="inferred from homology"/>
<dbReference type="SMART" id="SM00563">
    <property type="entry name" value="PlsC"/>
    <property type="match status" value="1"/>
</dbReference>
<evidence type="ECO:0000256" key="10">
    <source>
        <dbReference type="ARBA" id="ARBA00047785"/>
    </source>
</evidence>
<keyword evidence="5 12" id="KW-0012">Acyltransferase</keyword>
<dbReference type="InterPro" id="IPR045746">
    <property type="entry name" value="ACT14924-like_Acyltransf_dom"/>
</dbReference>
<evidence type="ECO:0000256" key="7">
    <source>
        <dbReference type="ARBA" id="ARBA00039058"/>
    </source>
</evidence>
<accession>K7ADE7</accession>
<keyword evidence="4" id="KW-0443">Lipid metabolism</keyword>
<evidence type="ECO:0000259" key="11">
    <source>
        <dbReference type="SMART" id="SM00563"/>
    </source>
</evidence>
<dbReference type="eggNOG" id="COG3176">
    <property type="taxonomic scope" value="Bacteria"/>
</dbReference>
<dbReference type="Pfam" id="PF13444">
    <property type="entry name" value="Acetyltransf_5"/>
    <property type="match status" value="1"/>
</dbReference>
<feature type="domain" description="Phospholipid/glycerol acyltransferase" evidence="11">
    <location>
        <begin position="81"/>
        <end position="202"/>
    </location>
</feature>
<dbReference type="GO" id="GO:0006629">
    <property type="term" value="P:lipid metabolic process"/>
    <property type="evidence" value="ECO:0007669"/>
    <property type="project" value="UniProtKB-KW"/>
</dbReference>
<comment type="catalytic activity">
    <reaction evidence="10">
        <text>a (3R)-hydroxyacyl-[ACP] + L-ornithine = a lyso-ornithine lipid + holo-[ACP] + H(+)</text>
        <dbReference type="Rhea" id="RHEA:20633"/>
        <dbReference type="Rhea" id="RHEA-COMP:9685"/>
        <dbReference type="Rhea" id="RHEA-COMP:9945"/>
        <dbReference type="ChEBI" id="CHEBI:15378"/>
        <dbReference type="ChEBI" id="CHEBI:46911"/>
        <dbReference type="ChEBI" id="CHEBI:64479"/>
        <dbReference type="ChEBI" id="CHEBI:78827"/>
        <dbReference type="ChEBI" id="CHEBI:138482"/>
        <dbReference type="EC" id="2.3.2.30"/>
    </reaction>
    <physiologicalReaction direction="left-to-right" evidence="10">
        <dbReference type="Rhea" id="RHEA:20634"/>
    </physiologicalReaction>
</comment>
<dbReference type="SUPFAM" id="SSF69593">
    <property type="entry name" value="Glycerol-3-phosphate (1)-acyltransferase"/>
    <property type="match status" value="1"/>
</dbReference>
<organism evidence="12 13">
    <name type="scientific">Paraglaciecola psychrophila 170</name>
    <dbReference type="NCBI Taxonomy" id="1129794"/>
    <lineage>
        <taxon>Bacteria</taxon>
        <taxon>Pseudomonadati</taxon>
        <taxon>Pseudomonadota</taxon>
        <taxon>Gammaproteobacteria</taxon>
        <taxon>Alteromonadales</taxon>
        <taxon>Alteromonadaceae</taxon>
        <taxon>Paraglaciecola</taxon>
    </lineage>
</organism>
<name>K7ADE7_9ALTE</name>
<comment type="function">
    <text evidence="9">Catalyzes the first step in the biosynthesis of ornithine lipids, which are phosphorus-free membrane lipids. Catalyzes the 3-hydroxyacyl-acyl carrier protein-dependent acylation of ornithine to form lyso-ornithine lipid (LOL).</text>
</comment>
<evidence type="ECO:0000313" key="12">
    <source>
        <dbReference type="EMBL" id="AGH46984.1"/>
    </source>
</evidence>
<evidence type="ECO:0000256" key="4">
    <source>
        <dbReference type="ARBA" id="ARBA00023098"/>
    </source>
</evidence>
<evidence type="ECO:0000256" key="5">
    <source>
        <dbReference type="ARBA" id="ARBA00023315"/>
    </source>
</evidence>
<dbReference type="EMBL" id="CP003837">
    <property type="protein sequence ID" value="AGH46984.1"/>
    <property type="molecule type" value="Genomic_DNA"/>
</dbReference>
<dbReference type="AlphaFoldDB" id="K7ADE7"/>
<comment type="similarity">
    <text evidence="6">Belongs to the acetyltransferase family. OlsB subfamily.</text>
</comment>
<evidence type="ECO:0000256" key="3">
    <source>
        <dbReference type="ARBA" id="ARBA00022679"/>
    </source>
</evidence>
<dbReference type="KEGG" id="gps:C427_4885"/>
<dbReference type="PANTHER" id="PTHR37323:SF1">
    <property type="entry name" value="L-ORNITHINE N(ALPHA)-ACYLTRANSFERASE"/>
    <property type="match status" value="1"/>
</dbReference>
<dbReference type="CDD" id="cd07986">
    <property type="entry name" value="LPLAT_ACT14924-like"/>
    <property type="match status" value="1"/>
</dbReference>
<dbReference type="EC" id="2.3.2.30" evidence="7"/>
<evidence type="ECO:0000256" key="1">
    <source>
        <dbReference type="ARBA" id="ARBA00005189"/>
    </source>
</evidence>
<dbReference type="Proteomes" id="UP000011864">
    <property type="component" value="Chromosome"/>
</dbReference>
<evidence type="ECO:0000313" key="13">
    <source>
        <dbReference type="Proteomes" id="UP000011864"/>
    </source>
</evidence>
<dbReference type="PATRIC" id="fig|1129794.4.peg.4869"/>
<dbReference type="PANTHER" id="PTHR37323">
    <property type="entry name" value="GCN5-RELATED N-ACETYLTRANSFERASE"/>
    <property type="match status" value="1"/>
</dbReference>
<dbReference type="GO" id="GO:0043810">
    <property type="term" value="F:ornithine-acyl [acyl carrier protein] N-acyltransferase activity"/>
    <property type="evidence" value="ECO:0007669"/>
    <property type="project" value="UniProtKB-EC"/>
</dbReference>
<dbReference type="RefSeq" id="WP_007643147.1">
    <property type="nucleotide sequence ID" value="NC_020514.1"/>
</dbReference>
<sequence length="591" mass="67109">MPAAISLLNVVPDNKKNVFSKPLFKLLDRVLAINKLDDLYRENNLHGLDKTIFAKSLLDGLNIQLLGLQELQAKIPKTGPLVIASNHPFGGIEGVFLAWAIEQVRPDIKVMANQGLKIFPELEDYFIFTNPLSENDPKNAPSIRYCLKHVKAGGALLIFPAGRVSYFQKDTKRIADHRWNRLIASIANRTNASYLPIFVSGLNSPLFYRLGRIYFRLRMLMLPRELVNKRDAKITMTAGEPIAIKHYAENIDTGTQTELFRAQSYLLDPDWQKSWPADPVTQLQPLAPEVKGEKILQEVQQLPSEQHLLDHKYMSVYFGYQHQMPNTVNEIARLRELVFREHNEGSGEPLDTDHFDATYTHLFVMQKETGQIIGAYRMGQTDKLLADGNLENLYLHRMFDFGPDFVNRQQPCLELGRSFLIPEYQRSFLGLFLLWRGIGTFVCRHPQYRTLYGTVSISKLYDIRSAAIIQQAMVTPTNNVVPRAPFEHELHPEVNAFALQHGLEDHVSALLKGIEPDGKDVPILLKHYNKLGAVFHCLGIDKSFNDTPGLLLSVDLPNAPEKLLKLYMGDSWEEYKNGASAVKIKSAVDRN</sequence>
<dbReference type="eggNOG" id="COG0204">
    <property type="taxonomic scope" value="Bacteria"/>
</dbReference>
<dbReference type="Gene3D" id="3.40.630.30">
    <property type="match status" value="1"/>
</dbReference>
<dbReference type="OrthoDB" id="1113830at2"/>
<dbReference type="InterPro" id="IPR052351">
    <property type="entry name" value="Ornithine_N-alpha-AT"/>
</dbReference>
<dbReference type="InterPro" id="IPR016181">
    <property type="entry name" value="Acyl_CoA_acyltransferase"/>
</dbReference>
<reference evidence="12 13" key="1">
    <citation type="journal article" date="2013" name="Genome Announc.">
        <title>Complete Genome Sequence of Glaciecola psychrophila Strain 170T.</title>
        <authorList>
            <person name="Yin J."/>
            <person name="Chen J."/>
            <person name="Liu G."/>
            <person name="Yu Y."/>
            <person name="Song L."/>
            <person name="Wang X."/>
            <person name="Qu X."/>
        </authorList>
    </citation>
    <scope>NUCLEOTIDE SEQUENCE [LARGE SCALE GENOMIC DNA]</scope>
    <source>
        <strain evidence="12 13">170</strain>
    </source>
</reference>
<dbReference type="HOGENOM" id="CLU_033329_1_0_6"/>
<evidence type="ECO:0000256" key="6">
    <source>
        <dbReference type="ARBA" id="ARBA00038095"/>
    </source>
</evidence>
<evidence type="ECO:0000256" key="8">
    <source>
        <dbReference type="ARBA" id="ARBA00039866"/>
    </source>
</evidence>
<dbReference type="STRING" id="1129794.C427_4885"/>
<evidence type="ECO:0000256" key="9">
    <source>
        <dbReference type="ARBA" id="ARBA00045724"/>
    </source>
</evidence>
<keyword evidence="13" id="KW-1185">Reference proteome</keyword>